<reference evidence="2 3" key="1">
    <citation type="submission" date="2020-10" db="EMBL/GenBank/DDBJ databases">
        <title>Haloactinobacterium sp. RN3S43, a bacterium isolated from saline soil.</title>
        <authorList>
            <person name="Sun J.-Q."/>
        </authorList>
    </citation>
    <scope>NUCLEOTIDE SEQUENCE [LARGE SCALE GENOMIC DNA]</scope>
    <source>
        <strain evidence="2 3">RN3S43</strain>
    </source>
</reference>
<protein>
    <submittedName>
        <fullName evidence="2">Extracellular solute-binding protein</fullName>
    </submittedName>
</protein>
<dbReference type="EMBL" id="CP063169">
    <property type="protein sequence ID" value="QOR70280.1"/>
    <property type="molecule type" value="Genomic_DNA"/>
</dbReference>
<dbReference type="PANTHER" id="PTHR43649">
    <property type="entry name" value="ARABINOSE-BINDING PROTEIN-RELATED"/>
    <property type="match status" value="1"/>
</dbReference>
<proteinExistence type="predicted"/>
<dbReference type="PANTHER" id="PTHR43649:SF16">
    <property type="entry name" value="SUGAR-BINDING LIPOPROTEIN"/>
    <property type="match status" value="1"/>
</dbReference>
<sequence length="461" mass="49411">MRRNRRIAGAGSAVAALALIAACGGGTGDDPETNSSGATDDEVTISVMGLPPETKPEERAQFQADIEAFETEYPHITIEASDYEFSTDTFSARLAGGDVDTVLRVPFTEGNALIQREQVANIQTEIDALEHGDDLNPAVMDLMSDSNGDAFGLPERAYAVGLLYNRDLFEQAGLDPDAPPTTWDEVREAALALKEVVDVPYAELTVDNQGGWHITMLTYSYGGVLQEQQGEEYVVTFDNPATTEALTMLNEMRFDDDVMGTQQLQGQSDVLRDFAAGEIGMWIGSPDTFNGYVNNFDGDPEHYGVGAMPQAGGNATLSGGWITMVSATATDAERAAAVTWMDYMNLRPRYDVEVATEQAEADAAAGVPVGVPEVPLFDEETAATVNDAIAEYATFPEGNADGYVEGNATIEYRPEPALGGQELYAALDPVMQAVLTEEDVDIQAQLTAAAEQASAAIRRLQ</sequence>
<dbReference type="InterPro" id="IPR006059">
    <property type="entry name" value="SBP"/>
</dbReference>
<gene>
    <name evidence="2" type="ORF">IM660_16995</name>
</gene>
<feature type="signal peptide" evidence="1">
    <location>
        <begin position="1"/>
        <end position="21"/>
    </location>
</feature>
<dbReference type="Pfam" id="PF01547">
    <property type="entry name" value="SBP_bac_1"/>
    <property type="match status" value="1"/>
</dbReference>
<dbReference type="PROSITE" id="PS51257">
    <property type="entry name" value="PROKAR_LIPOPROTEIN"/>
    <property type="match status" value="1"/>
</dbReference>
<keyword evidence="1" id="KW-0732">Signal</keyword>
<dbReference type="AlphaFoldDB" id="A0A7M1SRS3"/>
<evidence type="ECO:0000313" key="2">
    <source>
        <dbReference type="EMBL" id="QOR70280.1"/>
    </source>
</evidence>
<dbReference type="SUPFAM" id="SSF53850">
    <property type="entry name" value="Periplasmic binding protein-like II"/>
    <property type="match status" value="1"/>
</dbReference>
<name>A0A7M1SRS3_9MICO</name>
<dbReference type="RefSeq" id="WP_193496964.1">
    <property type="nucleotide sequence ID" value="NZ_CP063169.1"/>
</dbReference>
<dbReference type="Proteomes" id="UP000593758">
    <property type="component" value="Chromosome"/>
</dbReference>
<accession>A0A7M1SRS3</accession>
<feature type="chain" id="PRO_5039313457" evidence="1">
    <location>
        <begin position="22"/>
        <end position="461"/>
    </location>
</feature>
<dbReference type="InterPro" id="IPR050490">
    <property type="entry name" value="Bact_solute-bd_prot1"/>
</dbReference>
<dbReference type="KEGG" id="halt:IM660_16995"/>
<organism evidence="2 3">
    <name type="scientific">Ruania alkalisoli</name>
    <dbReference type="NCBI Taxonomy" id="2779775"/>
    <lineage>
        <taxon>Bacteria</taxon>
        <taxon>Bacillati</taxon>
        <taxon>Actinomycetota</taxon>
        <taxon>Actinomycetes</taxon>
        <taxon>Micrococcales</taxon>
        <taxon>Ruaniaceae</taxon>
        <taxon>Ruania</taxon>
    </lineage>
</organism>
<evidence type="ECO:0000313" key="3">
    <source>
        <dbReference type="Proteomes" id="UP000593758"/>
    </source>
</evidence>
<dbReference type="Gene3D" id="3.40.190.10">
    <property type="entry name" value="Periplasmic binding protein-like II"/>
    <property type="match status" value="1"/>
</dbReference>
<keyword evidence="3" id="KW-1185">Reference proteome</keyword>
<evidence type="ECO:0000256" key="1">
    <source>
        <dbReference type="SAM" id="SignalP"/>
    </source>
</evidence>